<gene>
    <name evidence="1" type="ORF">WMY93_022852</name>
</gene>
<keyword evidence="2" id="KW-1185">Reference proteome</keyword>
<evidence type="ECO:0000313" key="1">
    <source>
        <dbReference type="EMBL" id="KAK7890889.1"/>
    </source>
</evidence>
<proteinExistence type="predicted"/>
<evidence type="ECO:0000313" key="2">
    <source>
        <dbReference type="Proteomes" id="UP001460270"/>
    </source>
</evidence>
<dbReference type="Proteomes" id="UP001460270">
    <property type="component" value="Unassembled WGS sequence"/>
</dbReference>
<comment type="caution">
    <text evidence="1">The sequence shown here is derived from an EMBL/GenBank/DDBJ whole genome shotgun (WGS) entry which is preliminary data.</text>
</comment>
<dbReference type="AlphaFoldDB" id="A0AAW0NF47"/>
<dbReference type="EMBL" id="JBBPFD010000017">
    <property type="protein sequence ID" value="KAK7890889.1"/>
    <property type="molecule type" value="Genomic_DNA"/>
</dbReference>
<sequence>MIRKLTHVWNWTESKLANALQCATEPTNCISNTNQRCCQLTTRVYRCEKQSFVANAATFRRLPHRPSDPCSQSVRGPVTQYLGRRLFVCTGTSQTQQAPHKDSPHGLLRLDKGLDSGLIELDLCPPEERSRTQREVWELVQVCSPPVRVQQTSRDRHKTDACGEE</sequence>
<name>A0AAW0NF47_9GOBI</name>
<protein>
    <submittedName>
        <fullName evidence="1">Uncharacterized protein</fullName>
    </submittedName>
</protein>
<reference evidence="2" key="1">
    <citation type="submission" date="2024-04" db="EMBL/GenBank/DDBJ databases">
        <title>Salinicola lusitanus LLJ914,a marine bacterium isolated from the Okinawa Trough.</title>
        <authorList>
            <person name="Li J."/>
        </authorList>
    </citation>
    <scope>NUCLEOTIDE SEQUENCE [LARGE SCALE GENOMIC DNA]</scope>
</reference>
<organism evidence="1 2">
    <name type="scientific">Mugilogobius chulae</name>
    <name type="common">yellowstripe goby</name>
    <dbReference type="NCBI Taxonomy" id="88201"/>
    <lineage>
        <taxon>Eukaryota</taxon>
        <taxon>Metazoa</taxon>
        <taxon>Chordata</taxon>
        <taxon>Craniata</taxon>
        <taxon>Vertebrata</taxon>
        <taxon>Euteleostomi</taxon>
        <taxon>Actinopterygii</taxon>
        <taxon>Neopterygii</taxon>
        <taxon>Teleostei</taxon>
        <taxon>Neoteleostei</taxon>
        <taxon>Acanthomorphata</taxon>
        <taxon>Gobiaria</taxon>
        <taxon>Gobiiformes</taxon>
        <taxon>Gobioidei</taxon>
        <taxon>Gobiidae</taxon>
        <taxon>Gobionellinae</taxon>
        <taxon>Mugilogobius</taxon>
    </lineage>
</organism>
<accession>A0AAW0NF47</accession>